<dbReference type="OrthoDB" id="781312at2759"/>
<dbReference type="PANTHER" id="PTHR47976:SF44">
    <property type="entry name" value="RECEPTOR-LIKE SERINE_THREONINE-PROTEIN KINASE"/>
    <property type="match status" value="1"/>
</dbReference>
<evidence type="ECO:0000256" key="3">
    <source>
        <dbReference type="SAM" id="MobiDB-lite"/>
    </source>
</evidence>
<evidence type="ECO:0000256" key="1">
    <source>
        <dbReference type="ARBA" id="ARBA00022729"/>
    </source>
</evidence>
<dbReference type="GO" id="GO:0004672">
    <property type="term" value="F:protein kinase activity"/>
    <property type="evidence" value="ECO:0007669"/>
    <property type="project" value="InterPro"/>
</dbReference>
<comment type="caution">
    <text evidence="5">The sequence shown here is derived from an EMBL/GenBank/DDBJ whole genome shotgun (WGS) entry which is preliminary data.</text>
</comment>
<dbReference type="Gene3D" id="1.10.510.10">
    <property type="entry name" value="Transferase(Phosphotransferase) domain 1"/>
    <property type="match status" value="1"/>
</dbReference>
<dbReference type="InterPro" id="IPR011009">
    <property type="entry name" value="Kinase-like_dom_sf"/>
</dbReference>
<accession>A0A811Q9J1</accession>
<dbReference type="PROSITE" id="PS50011">
    <property type="entry name" value="PROTEIN_KINASE_DOM"/>
    <property type="match status" value="1"/>
</dbReference>
<dbReference type="SUPFAM" id="SSF56112">
    <property type="entry name" value="Protein kinase-like (PK-like)"/>
    <property type="match status" value="1"/>
</dbReference>
<dbReference type="PROSITE" id="PS00108">
    <property type="entry name" value="PROTEIN_KINASE_ST"/>
    <property type="match status" value="1"/>
</dbReference>
<dbReference type="Pfam" id="PF00069">
    <property type="entry name" value="Pkinase"/>
    <property type="match status" value="1"/>
</dbReference>
<gene>
    <name evidence="5" type="ORF">NCGR_LOCUS36418</name>
</gene>
<evidence type="ECO:0000256" key="2">
    <source>
        <dbReference type="ARBA" id="ARBA00022734"/>
    </source>
</evidence>
<keyword evidence="6" id="KW-1185">Reference proteome</keyword>
<dbReference type="InterPro" id="IPR000719">
    <property type="entry name" value="Prot_kinase_dom"/>
</dbReference>
<sequence>MRRRPIEGSASAWGGGTTPWRARNATVWQPFDHPTDALLVGQSLRQGARLVLHQGAGAQTQFSILGCHPSKEVIFLVAGKGCRTSRSGDNWAPPQLGAQATASKEAAAARPKEHRLHPAAGSSMASRPQPELHGVEAATGPPRQPGRPPARRCRRRRRGQGGAGLGRAAPDRGGRGLHHDCVPAVAHRDLKPSNILLDADMEARVADFGVAKALHGAAPM</sequence>
<keyword evidence="1" id="KW-0732">Signal</keyword>
<reference evidence="5" key="1">
    <citation type="submission" date="2020-10" db="EMBL/GenBank/DDBJ databases">
        <authorList>
            <person name="Han B."/>
            <person name="Lu T."/>
            <person name="Zhao Q."/>
            <person name="Huang X."/>
            <person name="Zhao Y."/>
        </authorList>
    </citation>
    <scope>NUCLEOTIDE SEQUENCE</scope>
</reference>
<evidence type="ECO:0000313" key="5">
    <source>
        <dbReference type="EMBL" id="CAD6252771.1"/>
    </source>
</evidence>
<organism evidence="5 6">
    <name type="scientific">Miscanthus lutarioriparius</name>
    <dbReference type="NCBI Taxonomy" id="422564"/>
    <lineage>
        <taxon>Eukaryota</taxon>
        <taxon>Viridiplantae</taxon>
        <taxon>Streptophyta</taxon>
        <taxon>Embryophyta</taxon>
        <taxon>Tracheophyta</taxon>
        <taxon>Spermatophyta</taxon>
        <taxon>Magnoliopsida</taxon>
        <taxon>Liliopsida</taxon>
        <taxon>Poales</taxon>
        <taxon>Poaceae</taxon>
        <taxon>PACMAD clade</taxon>
        <taxon>Panicoideae</taxon>
        <taxon>Andropogonodae</taxon>
        <taxon>Andropogoneae</taxon>
        <taxon>Saccharinae</taxon>
        <taxon>Miscanthus</taxon>
    </lineage>
</organism>
<feature type="compositionally biased region" description="Basic residues" evidence="3">
    <location>
        <begin position="149"/>
        <end position="159"/>
    </location>
</feature>
<dbReference type="GO" id="GO:0030246">
    <property type="term" value="F:carbohydrate binding"/>
    <property type="evidence" value="ECO:0007669"/>
    <property type="project" value="UniProtKB-KW"/>
</dbReference>
<feature type="compositionally biased region" description="Low complexity" evidence="3">
    <location>
        <begin position="98"/>
        <end position="109"/>
    </location>
</feature>
<dbReference type="InterPro" id="IPR051343">
    <property type="entry name" value="G-type_lectin_kinases/EP1-like"/>
</dbReference>
<dbReference type="InterPro" id="IPR008271">
    <property type="entry name" value="Ser/Thr_kinase_AS"/>
</dbReference>
<feature type="region of interest" description="Disordered" evidence="3">
    <location>
        <begin position="84"/>
        <end position="176"/>
    </location>
</feature>
<dbReference type="Proteomes" id="UP000604825">
    <property type="component" value="Unassembled WGS sequence"/>
</dbReference>
<dbReference type="GO" id="GO:0005524">
    <property type="term" value="F:ATP binding"/>
    <property type="evidence" value="ECO:0007669"/>
    <property type="project" value="InterPro"/>
</dbReference>
<name>A0A811Q9J1_9POAL</name>
<evidence type="ECO:0000259" key="4">
    <source>
        <dbReference type="PROSITE" id="PS50011"/>
    </source>
</evidence>
<feature type="domain" description="Protein kinase" evidence="4">
    <location>
        <begin position="1"/>
        <end position="220"/>
    </location>
</feature>
<keyword evidence="2" id="KW-0430">Lectin</keyword>
<evidence type="ECO:0000313" key="6">
    <source>
        <dbReference type="Proteomes" id="UP000604825"/>
    </source>
</evidence>
<proteinExistence type="predicted"/>
<protein>
    <recommendedName>
        <fullName evidence="4">Protein kinase domain-containing protein</fullName>
    </recommendedName>
</protein>
<dbReference type="AlphaFoldDB" id="A0A811Q9J1"/>
<dbReference type="EMBL" id="CAJGYO010000009">
    <property type="protein sequence ID" value="CAD6252771.1"/>
    <property type="molecule type" value="Genomic_DNA"/>
</dbReference>
<dbReference type="PANTHER" id="PTHR47976">
    <property type="entry name" value="G-TYPE LECTIN S-RECEPTOR-LIKE SERINE/THREONINE-PROTEIN KINASE SD2-5"/>
    <property type="match status" value="1"/>
</dbReference>